<dbReference type="PANTHER" id="PTHR42940:SF8">
    <property type="entry name" value="VACUOLAR PROTEIN SORTING-ASSOCIATED PROTEIN 11"/>
    <property type="match status" value="1"/>
</dbReference>
<dbReference type="NCBIfam" id="TIGR02822">
    <property type="entry name" value="adh_fam_2"/>
    <property type="match status" value="1"/>
</dbReference>
<dbReference type="GO" id="GO:0046872">
    <property type="term" value="F:metal ion binding"/>
    <property type="evidence" value="ECO:0007669"/>
    <property type="project" value="UniProtKB-KW"/>
</dbReference>
<dbReference type="Pfam" id="PF00107">
    <property type="entry name" value="ADH_zinc_N"/>
    <property type="match status" value="1"/>
</dbReference>
<dbReference type="InterPro" id="IPR013149">
    <property type="entry name" value="ADH-like_C"/>
</dbReference>
<evidence type="ECO:0000259" key="7">
    <source>
        <dbReference type="Pfam" id="PF08240"/>
    </source>
</evidence>
<feature type="domain" description="Alcohol dehydrogenase-like C-terminal" evidence="6">
    <location>
        <begin position="181"/>
        <end position="289"/>
    </location>
</feature>
<comment type="cofactor">
    <cofactor evidence="1">
        <name>Zn(2+)</name>
        <dbReference type="ChEBI" id="CHEBI:29105"/>
    </cofactor>
</comment>
<dbReference type="CDD" id="cd08298">
    <property type="entry name" value="CAD2"/>
    <property type="match status" value="1"/>
</dbReference>
<dbReference type="GO" id="GO:0004022">
    <property type="term" value="F:alcohol dehydrogenase (NAD+) activity"/>
    <property type="evidence" value="ECO:0007669"/>
    <property type="project" value="TreeGrafter"/>
</dbReference>
<keyword evidence="4" id="KW-0862">Zinc</keyword>
<protein>
    <submittedName>
        <fullName evidence="8">Zinc-binding alcohol dehydrogenase family protein</fullName>
        <ecNumber evidence="8">1.-.-.-</ecNumber>
    </submittedName>
</protein>
<sequence length="332" mass="36751">MKAMVLEKQEKIEYEPLKLKDVPLPEPGEKEVRLKISVCGVCRTDLHIVEGELPQHKMPVIIGHQVVGRIDKLGKGVKKHTLGARLGVPWLYKTCGICKFCKSNRENLCDNPMFTGYDADGGFAEYITVEEDFAYPLPENYKDKEVAPLLCAGVIGYQAFKATGMENSGKLGLFGFGSSAHILLQVCNHLGIETYVVSRTEKELELAKELGARWAGRIDEDMGTLLDAIIVFAPSGELLVKALEKIEKGGRVVSAGIYTTPLPGFDYSHIYPEKTLTSVAHTSRQNVMEFLKIAGEMKIKTKVNEYRLEDANIALLNIKYSKVSGSTILIID</sequence>
<dbReference type="PANTHER" id="PTHR42940">
    <property type="entry name" value="ALCOHOL DEHYDROGENASE 1-RELATED"/>
    <property type="match status" value="1"/>
</dbReference>
<keyword evidence="3" id="KW-0479">Metal-binding</keyword>
<dbReference type="Gene3D" id="3.40.50.720">
    <property type="entry name" value="NAD(P)-binding Rossmann-like Domain"/>
    <property type="match status" value="1"/>
</dbReference>
<name>A0A7V3RGJ5_UNCW3</name>
<dbReference type="SUPFAM" id="SSF51735">
    <property type="entry name" value="NAD(P)-binding Rossmann-fold domains"/>
    <property type="match status" value="1"/>
</dbReference>
<dbReference type="Gene3D" id="3.90.180.10">
    <property type="entry name" value="Medium-chain alcohol dehydrogenases, catalytic domain"/>
    <property type="match status" value="1"/>
</dbReference>
<proteinExistence type="inferred from homology"/>
<comment type="caution">
    <text evidence="8">The sequence shown here is derived from an EMBL/GenBank/DDBJ whole genome shotgun (WGS) entry which is preliminary data.</text>
</comment>
<evidence type="ECO:0000256" key="1">
    <source>
        <dbReference type="ARBA" id="ARBA00001947"/>
    </source>
</evidence>
<dbReference type="EC" id="1.-.-.-" evidence="8"/>
<feature type="domain" description="Alcohol dehydrogenase-like N-terminal" evidence="7">
    <location>
        <begin position="28"/>
        <end position="139"/>
    </location>
</feature>
<evidence type="ECO:0000256" key="5">
    <source>
        <dbReference type="ARBA" id="ARBA00023002"/>
    </source>
</evidence>
<dbReference type="Pfam" id="PF08240">
    <property type="entry name" value="ADH_N"/>
    <property type="match status" value="1"/>
</dbReference>
<organism evidence="8">
    <name type="scientific">candidate division WOR-3 bacterium</name>
    <dbReference type="NCBI Taxonomy" id="2052148"/>
    <lineage>
        <taxon>Bacteria</taxon>
        <taxon>Bacteria division WOR-3</taxon>
    </lineage>
</organism>
<comment type="similarity">
    <text evidence="2">Belongs to the zinc-containing alcohol dehydrogenase family.</text>
</comment>
<dbReference type="AlphaFoldDB" id="A0A7V3RGJ5"/>
<evidence type="ECO:0000313" key="8">
    <source>
        <dbReference type="EMBL" id="HGE77792.1"/>
    </source>
</evidence>
<evidence type="ECO:0000259" key="6">
    <source>
        <dbReference type="Pfam" id="PF00107"/>
    </source>
</evidence>
<dbReference type="InterPro" id="IPR011032">
    <property type="entry name" value="GroES-like_sf"/>
</dbReference>
<dbReference type="InterPro" id="IPR013154">
    <property type="entry name" value="ADH-like_N"/>
</dbReference>
<dbReference type="SUPFAM" id="SSF50129">
    <property type="entry name" value="GroES-like"/>
    <property type="match status" value="1"/>
</dbReference>
<reference evidence="8" key="1">
    <citation type="journal article" date="2020" name="mSystems">
        <title>Genome- and Community-Level Interaction Insights into Carbon Utilization and Element Cycling Functions of Hydrothermarchaeota in Hydrothermal Sediment.</title>
        <authorList>
            <person name="Zhou Z."/>
            <person name="Liu Y."/>
            <person name="Xu W."/>
            <person name="Pan J."/>
            <person name="Luo Z.H."/>
            <person name="Li M."/>
        </authorList>
    </citation>
    <scope>NUCLEOTIDE SEQUENCE [LARGE SCALE GENOMIC DNA]</scope>
    <source>
        <strain evidence="8">SpSt-961</strain>
    </source>
</reference>
<evidence type="ECO:0000256" key="2">
    <source>
        <dbReference type="ARBA" id="ARBA00008072"/>
    </source>
</evidence>
<dbReference type="InterPro" id="IPR036291">
    <property type="entry name" value="NAD(P)-bd_dom_sf"/>
</dbReference>
<gene>
    <name evidence="8" type="ORF">ENX68_02170</name>
</gene>
<dbReference type="GO" id="GO:0005737">
    <property type="term" value="C:cytoplasm"/>
    <property type="evidence" value="ECO:0007669"/>
    <property type="project" value="TreeGrafter"/>
</dbReference>
<keyword evidence="5 8" id="KW-0560">Oxidoreductase</keyword>
<accession>A0A7V3RGJ5</accession>
<dbReference type="InterPro" id="IPR014187">
    <property type="entry name" value="ADH_Zn_typ-2"/>
</dbReference>
<evidence type="ECO:0000256" key="3">
    <source>
        <dbReference type="ARBA" id="ARBA00022723"/>
    </source>
</evidence>
<dbReference type="EMBL" id="DTOZ01000055">
    <property type="protein sequence ID" value="HGE77792.1"/>
    <property type="molecule type" value="Genomic_DNA"/>
</dbReference>
<evidence type="ECO:0000256" key="4">
    <source>
        <dbReference type="ARBA" id="ARBA00022833"/>
    </source>
</evidence>